<evidence type="ECO:0000259" key="8">
    <source>
        <dbReference type="Pfam" id="PF01545"/>
    </source>
</evidence>
<evidence type="ECO:0000256" key="4">
    <source>
        <dbReference type="ARBA" id="ARBA00022692"/>
    </source>
</evidence>
<dbReference type="Gene3D" id="3.30.70.1350">
    <property type="entry name" value="Cation efflux protein, cytoplasmic domain"/>
    <property type="match status" value="1"/>
</dbReference>
<evidence type="ECO:0000259" key="9">
    <source>
        <dbReference type="Pfam" id="PF16916"/>
    </source>
</evidence>
<dbReference type="EMBL" id="JBHUIR010000038">
    <property type="protein sequence ID" value="MFD2260224.1"/>
    <property type="molecule type" value="Genomic_DNA"/>
</dbReference>
<evidence type="ECO:0000313" key="11">
    <source>
        <dbReference type="Proteomes" id="UP001597373"/>
    </source>
</evidence>
<keyword evidence="6 7" id="KW-0472">Membrane</keyword>
<protein>
    <submittedName>
        <fullName evidence="10">Cation diffusion facilitator family transporter</fullName>
    </submittedName>
</protein>
<keyword evidence="3" id="KW-0813">Transport</keyword>
<comment type="caution">
    <text evidence="10">The sequence shown here is derived from an EMBL/GenBank/DDBJ whole genome shotgun (WGS) entry which is preliminary data.</text>
</comment>
<name>A0ABW5DH16_9HYPH</name>
<dbReference type="InterPro" id="IPR027470">
    <property type="entry name" value="Cation_efflux_CTD"/>
</dbReference>
<dbReference type="InterPro" id="IPR036837">
    <property type="entry name" value="Cation_efflux_CTD_sf"/>
</dbReference>
<dbReference type="NCBIfam" id="TIGR01297">
    <property type="entry name" value="CDF"/>
    <property type="match status" value="1"/>
</dbReference>
<dbReference type="SUPFAM" id="SSF161111">
    <property type="entry name" value="Cation efflux protein transmembrane domain-like"/>
    <property type="match status" value="1"/>
</dbReference>
<evidence type="ECO:0000256" key="7">
    <source>
        <dbReference type="SAM" id="Phobius"/>
    </source>
</evidence>
<feature type="transmembrane region" description="Helical" evidence="7">
    <location>
        <begin position="40"/>
        <end position="57"/>
    </location>
</feature>
<keyword evidence="5 7" id="KW-1133">Transmembrane helix</keyword>
<evidence type="ECO:0000256" key="1">
    <source>
        <dbReference type="ARBA" id="ARBA00004141"/>
    </source>
</evidence>
<dbReference type="PANTHER" id="PTHR43840">
    <property type="entry name" value="MITOCHONDRIAL METAL TRANSPORTER 1-RELATED"/>
    <property type="match status" value="1"/>
</dbReference>
<gene>
    <name evidence="10" type="ORF">ACFSMZ_10675</name>
</gene>
<sequence>MSARTVRRLSFWTIIVGTAVLALKLLAWKLTGSVALLSDALESIVNVVASLMVFYAIRLAAKPADDDHPFGHFKVEYFSAVIEGILILIAAALIAREAIMAFNEPRILDAPVEGIALNLLASVINGAWGTLLMRMGRKARSPALAADGRHLWTDVLTSGGVVLGLLLALATGWLWLDPLLAVIMAISIIFHGGRLVISSVQGLMDAAMEAEDLALVERIIREESAGALEFHDLRTREAGRARFIEFHLVVPSDMTVEESHAICDRIEDALEDQLPGARVTIHVEPEFKAKHV</sequence>
<keyword evidence="11" id="KW-1185">Reference proteome</keyword>
<feature type="transmembrane region" description="Helical" evidence="7">
    <location>
        <begin position="155"/>
        <end position="173"/>
    </location>
</feature>
<dbReference type="RefSeq" id="WP_345099087.1">
    <property type="nucleotide sequence ID" value="NZ_BAABGS010000021.1"/>
</dbReference>
<comment type="similarity">
    <text evidence="2">Belongs to the cation diffusion facilitator (CDF) transporter (TC 2.A.4) family.</text>
</comment>
<feature type="transmembrane region" description="Helical" evidence="7">
    <location>
        <begin position="9"/>
        <end position="28"/>
    </location>
</feature>
<dbReference type="PANTHER" id="PTHR43840:SF15">
    <property type="entry name" value="MITOCHONDRIAL METAL TRANSPORTER 1-RELATED"/>
    <property type="match status" value="1"/>
</dbReference>
<keyword evidence="4 7" id="KW-0812">Transmembrane</keyword>
<feature type="domain" description="Cation efflux protein cytoplasmic" evidence="9">
    <location>
        <begin position="210"/>
        <end position="286"/>
    </location>
</feature>
<feature type="domain" description="Cation efflux protein transmembrane" evidence="8">
    <location>
        <begin position="14"/>
        <end position="204"/>
    </location>
</feature>
<evidence type="ECO:0000256" key="5">
    <source>
        <dbReference type="ARBA" id="ARBA00022989"/>
    </source>
</evidence>
<evidence type="ECO:0000256" key="6">
    <source>
        <dbReference type="ARBA" id="ARBA00023136"/>
    </source>
</evidence>
<organism evidence="10 11">
    <name type="scientific">Chelativorans composti</name>
    <dbReference type="NCBI Taxonomy" id="768533"/>
    <lineage>
        <taxon>Bacteria</taxon>
        <taxon>Pseudomonadati</taxon>
        <taxon>Pseudomonadota</taxon>
        <taxon>Alphaproteobacteria</taxon>
        <taxon>Hyphomicrobiales</taxon>
        <taxon>Phyllobacteriaceae</taxon>
        <taxon>Chelativorans</taxon>
    </lineage>
</organism>
<accession>A0ABW5DH16</accession>
<dbReference type="InterPro" id="IPR058533">
    <property type="entry name" value="Cation_efflux_TM"/>
</dbReference>
<dbReference type="Pfam" id="PF01545">
    <property type="entry name" value="Cation_efflux"/>
    <property type="match status" value="1"/>
</dbReference>
<reference evidence="11" key="1">
    <citation type="journal article" date="2019" name="Int. J. Syst. Evol. Microbiol.">
        <title>The Global Catalogue of Microorganisms (GCM) 10K type strain sequencing project: providing services to taxonomists for standard genome sequencing and annotation.</title>
        <authorList>
            <consortium name="The Broad Institute Genomics Platform"/>
            <consortium name="The Broad Institute Genome Sequencing Center for Infectious Disease"/>
            <person name="Wu L."/>
            <person name="Ma J."/>
        </authorList>
    </citation>
    <scope>NUCLEOTIDE SEQUENCE [LARGE SCALE GENOMIC DNA]</scope>
    <source>
        <strain evidence="11">KCTC 23707</strain>
    </source>
</reference>
<feature type="transmembrane region" description="Helical" evidence="7">
    <location>
        <begin position="77"/>
        <end position="95"/>
    </location>
</feature>
<proteinExistence type="inferred from homology"/>
<dbReference type="Proteomes" id="UP001597373">
    <property type="component" value="Unassembled WGS sequence"/>
</dbReference>
<dbReference type="Pfam" id="PF16916">
    <property type="entry name" value="ZT_dimer"/>
    <property type="match status" value="1"/>
</dbReference>
<dbReference type="SUPFAM" id="SSF160240">
    <property type="entry name" value="Cation efflux protein cytoplasmic domain-like"/>
    <property type="match status" value="1"/>
</dbReference>
<feature type="transmembrane region" description="Helical" evidence="7">
    <location>
        <begin position="115"/>
        <end position="134"/>
    </location>
</feature>
<evidence type="ECO:0000313" key="10">
    <source>
        <dbReference type="EMBL" id="MFD2260224.1"/>
    </source>
</evidence>
<evidence type="ECO:0000256" key="2">
    <source>
        <dbReference type="ARBA" id="ARBA00008114"/>
    </source>
</evidence>
<dbReference type="InterPro" id="IPR027469">
    <property type="entry name" value="Cation_efflux_TMD_sf"/>
</dbReference>
<comment type="subcellular location">
    <subcellularLocation>
        <location evidence="1">Membrane</location>
        <topology evidence="1">Multi-pass membrane protein</topology>
    </subcellularLocation>
</comment>
<dbReference type="InterPro" id="IPR050291">
    <property type="entry name" value="CDF_Transporter"/>
</dbReference>
<dbReference type="Gene3D" id="1.20.1510.10">
    <property type="entry name" value="Cation efflux protein transmembrane domain"/>
    <property type="match status" value="1"/>
</dbReference>
<evidence type="ECO:0000256" key="3">
    <source>
        <dbReference type="ARBA" id="ARBA00022448"/>
    </source>
</evidence>
<feature type="transmembrane region" description="Helical" evidence="7">
    <location>
        <begin position="179"/>
        <end position="197"/>
    </location>
</feature>
<dbReference type="InterPro" id="IPR002524">
    <property type="entry name" value="Cation_efflux"/>
</dbReference>